<evidence type="ECO:0000256" key="8">
    <source>
        <dbReference type="ARBA" id="ARBA00022989"/>
    </source>
</evidence>
<dbReference type="SMART" id="SM00184">
    <property type="entry name" value="RING"/>
    <property type="match status" value="1"/>
</dbReference>
<feature type="compositionally biased region" description="Basic and acidic residues" evidence="12">
    <location>
        <begin position="148"/>
        <end position="164"/>
    </location>
</feature>
<evidence type="ECO:0000256" key="11">
    <source>
        <dbReference type="PROSITE-ProRule" id="PRU00175"/>
    </source>
</evidence>
<feature type="compositionally biased region" description="Basic and acidic residues" evidence="12">
    <location>
        <begin position="192"/>
        <end position="223"/>
    </location>
</feature>
<evidence type="ECO:0000256" key="9">
    <source>
        <dbReference type="ARBA" id="ARBA00023136"/>
    </source>
</evidence>
<proteinExistence type="inferred from homology"/>
<keyword evidence="8 13" id="KW-1133">Transmembrane helix</keyword>
<dbReference type="SUPFAM" id="SSF57850">
    <property type="entry name" value="RING/U-box"/>
    <property type="match status" value="1"/>
</dbReference>
<reference evidence="16" key="2">
    <citation type="submission" date="2025-08" db="UniProtKB">
        <authorList>
            <consortium name="RefSeq"/>
        </authorList>
    </citation>
    <scope>IDENTIFICATION</scope>
    <source>
        <tissue evidence="16">Leaf</tissue>
    </source>
</reference>
<gene>
    <name evidence="16" type="primary">LOC104782739</name>
</gene>
<dbReference type="PANTHER" id="PTHR46539">
    <property type="entry name" value="E3 UBIQUITIN-PROTEIN LIGASE ATL42"/>
    <property type="match status" value="1"/>
</dbReference>
<feature type="region of interest" description="Disordered" evidence="12">
    <location>
        <begin position="148"/>
        <end position="223"/>
    </location>
</feature>
<evidence type="ECO:0000256" key="7">
    <source>
        <dbReference type="ARBA" id="ARBA00022833"/>
    </source>
</evidence>
<evidence type="ECO:0000256" key="13">
    <source>
        <dbReference type="SAM" id="Phobius"/>
    </source>
</evidence>
<keyword evidence="4 13" id="KW-0812">Transmembrane</keyword>
<feature type="transmembrane region" description="Helical" evidence="13">
    <location>
        <begin position="31"/>
        <end position="52"/>
    </location>
</feature>
<keyword evidence="15" id="KW-1185">Reference proteome</keyword>
<dbReference type="InterPro" id="IPR001841">
    <property type="entry name" value="Znf_RING"/>
</dbReference>
<feature type="domain" description="RING-type" evidence="14">
    <location>
        <begin position="104"/>
        <end position="146"/>
    </location>
</feature>
<dbReference type="GeneID" id="104782739"/>
<keyword evidence="9 13" id="KW-0472">Membrane</keyword>
<evidence type="ECO:0000313" key="16">
    <source>
        <dbReference type="RefSeq" id="XP_010506057.1"/>
    </source>
</evidence>
<comment type="subcellular location">
    <subcellularLocation>
        <location evidence="2">Membrane</location>
    </subcellularLocation>
</comment>
<evidence type="ECO:0000256" key="4">
    <source>
        <dbReference type="ARBA" id="ARBA00022692"/>
    </source>
</evidence>
<comment type="catalytic activity">
    <reaction evidence="1">
        <text>S-ubiquitinyl-[E2 ubiquitin-conjugating enzyme]-L-cysteine + [acceptor protein]-L-lysine = [E2 ubiquitin-conjugating enzyme]-L-cysteine + N(6)-ubiquitinyl-[acceptor protein]-L-lysine.</text>
        <dbReference type="EC" id="2.3.2.27"/>
    </reaction>
</comment>
<dbReference type="RefSeq" id="XP_010506057.1">
    <property type="nucleotide sequence ID" value="XM_010507755.1"/>
</dbReference>
<organism evidence="15 16">
    <name type="scientific">Camelina sativa</name>
    <name type="common">False flax</name>
    <name type="synonym">Myagrum sativum</name>
    <dbReference type="NCBI Taxonomy" id="90675"/>
    <lineage>
        <taxon>Eukaryota</taxon>
        <taxon>Viridiplantae</taxon>
        <taxon>Streptophyta</taxon>
        <taxon>Embryophyta</taxon>
        <taxon>Tracheophyta</taxon>
        <taxon>Spermatophyta</taxon>
        <taxon>Magnoliopsida</taxon>
        <taxon>eudicotyledons</taxon>
        <taxon>Gunneridae</taxon>
        <taxon>Pentapetalae</taxon>
        <taxon>rosids</taxon>
        <taxon>malvids</taxon>
        <taxon>Brassicales</taxon>
        <taxon>Brassicaceae</taxon>
        <taxon>Camelineae</taxon>
        <taxon>Camelina</taxon>
    </lineage>
</organism>
<dbReference type="PANTHER" id="PTHR46539:SF24">
    <property type="entry name" value="(WILD MALAYSIAN BANANA) HYPOTHETICAL PROTEIN"/>
    <property type="match status" value="1"/>
</dbReference>
<evidence type="ECO:0000256" key="5">
    <source>
        <dbReference type="ARBA" id="ARBA00022723"/>
    </source>
</evidence>
<comment type="similarity">
    <text evidence="10">Belongs to the RING-type zinc finger family. ATL subfamily.</text>
</comment>
<evidence type="ECO:0000256" key="2">
    <source>
        <dbReference type="ARBA" id="ARBA00004370"/>
    </source>
</evidence>
<dbReference type="Proteomes" id="UP000694864">
    <property type="component" value="Chromosome 4"/>
</dbReference>
<reference evidence="15" key="1">
    <citation type="journal article" date="2014" name="Nat. Commun.">
        <title>The emerging biofuel crop Camelina sativa retains a highly undifferentiated hexaploid genome structure.</title>
        <authorList>
            <person name="Kagale S."/>
            <person name="Koh C."/>
            <person name="Nixon J."/>
            <person name="Bollina V."/>
            <person name="Clarke W.E."/>
            <person name="Tuteja R."/>
            <person name="Spillane C."/>
            <person name="Robinson S.J."/>
            <person name="Links M.G."/>
            <person name="Clarke C."/>
            <person name="Higgins E.E."/>
            <person name="Huebert T."/>
            <person name="Sharpe A.G."/>
            <person name="Parkin I.A."/>
        </authorList>
    </citation>
    <scope>NUCLEOTIDE SEQUENCE [LARGE SCALE GENOMIC DNA]</scope>
    <source>
        <strain evidence="15">cv. DH55</strain>
    </source>
</reference>
<keyword evidence="6 11" id="KW-0863">Zinc-finger</keyword>
<evidence type="ECO:0000259" key="14">
    <source>
        <dbReference type="PROSITE" id="PS50089"/>
    </source>
</evidence>
<protein>
    <recommendedName>
        <fullName evidence="3">RING-type E3 ubiquitin transferase</fullName>
        <ecNumber evidence="3">2.3.2.27</ecNumber>
    </recommendedName>
</protein>
<evidence type="ECO:0000256" key="10">
    <source>
        <dbReference type="ARBA" id="ARBA00024209"/>
    </source>
</evidence>
<dbReference type="InterPro" id="IPR013083">
    <property type="entry name" value="Znf_RING/FYVE/PHD"/>
</dbReference>
<name>A0ABM0YUH0_CAMSA</name>
<evidence type="ECO:0000256" key="6">
    <source>
        <dbReference type="ARBA" id="ARBA00022771"/>
    </source>
</evidence>
<keyword evidence="5" id="KW-0479">Metal-binding</keyword>
<dbReference type="PROSITE" id="PS50089">
    <property type="entry name" value="ZF_RING_2"/>
    <property type="match status" value="1"/>
</dbReference>
<evidence type="ECO:0000256" key="12">
    <source>
        <dbReference type="SAM" id="MobiDB-lite"/>
    </source>
</evidence>
<evidence type="ECO:0000313" key="15">
    <source>
        <dbReference type="Proteomes" id="UP000694864"/>
    </source>
</evidence>
<accession>A0ABM0YUH0</accession>
<dbReference type="EC" id="2.3.2.27" evidence="3"/>
<dbReference type="Gene3D" id="3.30.40.10">
    <property type="entry name" value="Zinc/RING finger domain, C3HC4 (zinc finger)"/>
    <property type="match status" value="1"/>
</dbReference>
<feature type="compositionally biased region" description="Polar residues" evidence="12">
    <location>
        <begin position="176"/>
        <end position="190"/>
    </location>
</feature>
<keyword evidence="7" id="KW-0862">Zinc</keyword>
<dbReference type="CDD" id="cd16461">
    <property type="entry name" value="RING-H2_EL5-like"/>
    <property type="match status" value="1"/>
</dbReference>
<sequence>MSSDNRNDDHRFDSDRSFWLSTTSYDANSKILLITIVSFSVIILIVFAYHLYARFVLRYHRSAFQGLSFSVVSHPPKRSLNTLEIASLPKFVVGVKNDVAGMECSVCLSLLEENDTARMLPNCKHVFHVRCVDTWLATQSTCPVCRTEVEPSPRLEPEPREGPVGDRALPLDFTAESLSDNKTGGSSISRLDSFRRILTRERSSNSNDHSRVDQDRVLDIERQ</sequence>
<evidence type="ECO:0000256" key="1">
    <source>
        <dbReference type="ARBA" id="ARBA00000900"/>
    </source>
</evidence>
<dbReference type="Pfam" id="PF13639">
    <property type="entry name" value="zf-RING_2"/>
    <property type="match status" value="1"/>
</dbReference>
<evidence type="ECO:0000256" key="3">
    <source>
        <dbReference type="ARBA" id="ARBA00012483"/>
    </source>
</evidence>